<feature type="compositionally biased region" description="Polar residues" evidence="1">
    <location>
        <begin position="1"/>
        <end position="10"/>
    </location>
</feature>
<feature type="compositionally biased region" description="Polar residues" evidence="1">
    <location>
        <begin position="179"/>
        <end position="189"/>
    </location>
</feature>
<feature type="region of interest" description="Disordered" evidence="1">
    <location>
        <begin position="1"/>
        <end position="54"/>
    </location>
</feature>
<reference evidence="2 3" key="1">
    <citation type="journal article" date="2018" name="Evol. Lett.">
        <title>Horizontal gene cluster transfer increased hallucinogenic mushroom diversity.</title>
        <authorList>
            <person name="Reynolds H.T."/>
            <person name="Vijayakumar V."/>
            <person name="Gluck-Thaler E."/>
            <person name="Korotkin H.B."/>
            <person name="Matheny P.B."/>
            <person name="Slot J.C."/>
        </authorList>
    </citation>
    <scope>NUCLEOTIDE SEQUENCE [LARGE SCALE GENOMIC DNA]</scope>
    <source>
        <strain evidence="2 3">2629</strain>
    </source>
</reference>
<accession>A0A409VEG4</accession>
<feature type="compositionally biased region" description="Low complexity" evidence="1">
    <location>
        <begin position="240"/>
        <end position="255"/>
    </location>
</feature>
<feature type="compositionally biased region" description="Polar residues" evidence="1">
    <location>
        <begin position="17"/>
        <end position="41"/>
    </location>
</feature>
<evidence type="ECO:0000313" key="3">
    <source>
        <dbReference type="Proteomes" id="UP000284842"/>
    </source>
</evidence>
<gene>
    <name evidence="2" type="ORF">CVT24_004999</name>
</gene>
<keyword evidence="3" id="KW-1185">Reference proteome</keyword>
<sequence length="393" mass="41047">MSALNNNQVPSHFGAQVSGQNPNTDQNQHFNNSGAHGNNALNALPPSGTHAQQHNLHSLETPLNQDRGTTGHNFDGPRDFEQEARKLQSDLERTHPHIPQQPGTGQPNQFSQNQNQGQGNFPVSSHPAAHNTKGMGTGVSGLPGGAGAEPYATTSIGGNQDHPTVIPGSGMSIGGRQHNPAQTQNNPHSNLPVPGSVTDQSKDNHHRIDQSKAEQTTVDRDRAGRKRDEFEHGGHHDRTTGTTGATHGAGVGHNTTSHRDGQHRTGPLETMGVTGATGRGDTNAHGTTGTGTHRDGTAGHGAGFDSSNRHQTAGGGLTSTEGRKDGDLLAQDTRATNTGNAAHKPTSEPTGHTKPTMGDKLAGKAEKLQGKITGNPALVSKGEQREQGFGPKN</sequence>
<name>A0A409VEG4_9AGAR</name>
<dbReference type="EMBL" id="NHTK01006122">
    <property type="protein sequence ID" value="PPQ63467.1"/>
    <property type="molecule type" value="Genomic_DNA"/>
</dbReference>
<dbReference type="OrthoDB" id="3170343at2759"/>
<evidence type="ECO:0000256" key="1">
    <source>
        <dbReference type="SAM" id="MobiDB-lite"/>
    </source>
</evidence>
<protein>
    <recommendedName>
        <fullName evidence="4">CsbD-like domain-containing protein</fullName>
    </recommendedName>
</protein>
<comment type="caution">
    <text evidence="2">The sequence shown here is derived from an EMBL/GenBank/DDBJ whole genome shotgun (WGS) entry which is preliminary data.</text>
</comment>
<evidence type="ECO:0008006" key="4">
    <source>
        <dbReference type="Google" id="ProtNLM"/>
    </source>
</evidence>
<evidence type="ECO:0000313" key="2">
    <source>
        <dbReference type="EMBL" id="PPQ63467.1"/>
    </source>
</evidence>
<feature type="compositionally biased region" description="Low complexity" evidence="1">
    <location>
        <begin position="280"/>
        <end position="291"/>
    </location>
</feature>
<feature type="compositionally biased region" description="Basic and acidic residues" evidence="1">
    <location>
        <begin position="200"/>
        <end position="239"/>
    </location>
</feature>
<feature type="compositionally biased region" description="Low complexity" evidence="1">
    <location>
        <begin position="105"/>
        <end position="122"/>
    </location>
</feature>
<dbReference type="Proteomes" id="UP000284842">
    <property type="component" value="Unassembled WGS sequence"/>
</dbReference>
<feature type="region of interest" description="Disordered" evidence="1">
    <location>
        <begin position="94"/>
        <end position="393"/>
    </location>
</feature>
<feature type="compositionally biased region" description="Polar residues" evidence="1">
    <location>
        <begin position="152"/>
        <end position="162"/>
    </location>
</feature>
<dbReference type="InParanoid" id="A0A409VEG4"/>
<feature type="compositionally biased region" description="Gly residues" evidence="1">
    <location>
        <begin position="135"/>
        <end position="147"/>
    </location>
</feature>
<proteinExistence type="predicted"/>
<dbReference type="AlphaFoldDB" id="A0A409VEG4"/>
<organism evidence="2 3">
    <name type="scientific">Panaeolus cyanescens</name>
    <dbReference type="NCBI Taxonomy" id="181874"/>
    <lineage>
        <taxon>Eukaryota</taxon>
        <taxon>Fungi</taxon>
        <taxon>Dikarya</taxon>
        <taxon>Basidiomycota</taxon>
        <taxon>Agaricomycotina</taxon>
        <taxon>Agaricomycetes</taxon>
        <taxon>Agaricomycetidae</taxon>
        <taxon>Agaricales</taxon>
        <taxon>Agaricineae</taxon>
        <taxon>Galeropsidaceae</taxon>
        <taxon>Panaeolus</taxon>
    </lineage>
</organism>